<evidence type="ECO:0000313" key="2">
    <source>
        <dbReference type="Proteomes" id="UP000191933"/>
    </source>
</evidence>
<dbReference type="AlphaFoldDB" id="A0A9W5AXJ3"/>
<comment type="caution">
    <text evidence="1">The sequence shown here is derived from an EMBL/GenBank/DDBJ whole genome shotgun (WGS) entry which is preliminary data.</text>
</comment>
<name>A0A9W5AXJ3_9HYPH</name>
<proteinExistence type="predicted"/>
<dbReference type="Proteomes" id="UP000191933">
    <property type="component" value="Unassembled WGS sequence"/>
</dbReference>
<keyword evidence="2" id="KW-1185">Reference proteome</keyword>
<organism evidence="1 2">
    <name type="scientific">Agrobacterium genomosp. 2 str. CFBP 5494</name>
    <dbReference type="NCBI Taxonomy" id="1183436"/>
    <lineage>
        <taxon>Bacteria</taxon>
        <taxon>Pseudomonadati</taxon>
        <taxon>Pseudomonadota</taxon>
        <taxon>Alphaproteobacteria</taxon>
        <taxon>Hyphomicrobiales</taxon>
        <taxon>Rhizobiaceae</taxon>
        <taxon>Rhizobium/Agrobacterium group</taxon>
        <taxon>Agrobacterium</taxon>
        <taxon>Agrobacterium tumefaciens complex</taxon>
    </lineage>
</organism>
<sequence>MIAANPSRKTGVALGRIGAIEKPRTAEEAAKLAELLVGDLLPPSVALWLAAEETKARTGMEVFPRVPKPEATAELMTIVSTALRSLSELMEPAGKRRPELGVEIAKLFAAFNIYTGDTAKSVAQVEVWGEQLGEFPLYAIRKAARWAIRGDSKMPSLAAFITSVRQAAGSQVMGRRLLLQQWVSAA</sequence>
<evidence type="ECO:0000313" key="1">
    <source>
        <dbReference type="EMBL" id="CUW85616.1"/>
    </source>
</evidence>
<accession>A0A9W5AXJ3</accession>
<reference evidence="1 2" key="1">
    <citation type="submission" date="2016-01" db="EMBL/GenBank/DDBJ databases">
        <authorList>
            <person name="Regsiter A."/>
            <person name="william w."/>
        </authorList>
    </citation>
    <scope>NUCLEOTIDE SEQUENCE [LARGE SCALE GENOMIC DNA]</scope>
    <source>
        <strain evidence="1 2">CFBP 5494</strain>
    </source>
</reference>
<protein>
    <submittedName>
        <fullName evidence="1">Uncharacterized protein</fullName>
    </submittedName>
</protein>
<dbReference type="EMBL" id="FBVY01000002">
    <property type="protein sequence ID" value="CUW85616.1"/>
    <property type="molecule type" value="Genomic_DNA"/>
</dbReference>
<gene>
    <name evidence="1" type="ORF">AGR2A_Cc100206</name>
</gene>